<evidence type="ECO:0000256" key="3">
    <source>
        <dbReference type="ARBA" id="ARBA00022475"/>
    </source>
</evidence>
<evidence type="ECO:0000256" key="2">
    <source>
        <dbReference type="ARBA" id="ARBA00005542"/>
    </source>
</evidence>
<dbReference type="GO" id="GO:0005886">
    <property type="term" value="C:plasma membrane"/>
    <property type="evidence" value="ECO:0007669"/>
    <property type="project" value="UniProtKB-SubCell"/>
</dbReference>
<feature type="transmembrane region" description="Helical" evidence="7">
    <location>
        <begin position="151"/>
        <end position="170"/>
    </location>
</feature>
<dbReference type="VEuPathDB" id="TriTrypDB:TM35_000202580"/>
<dbReference type="Proteomes" id="UP000192257">
    <property type="component" value="Unassembled WGS sequence"/>
</dbReference>
<feature type="transmembrane region" description="Helical" evidence="7">
    <location>
        <begin position="119"/>
        <end position="139"/>
    </location>
</feature>
<organism evidence="8 9">
    <name type="scientific">Trypanosoma theileri</name>
    <dbReference type="NCBI Taxonomy" id="67003"/>
    <lineage>
        <taxon>Eukaryota</taxon>
        <taxon>Discoba</taxon>
        <taxon>Euglenozoa</taxon>
        <taxon>Kinetoplastea</taxon>
        <taxon>Metakinetoplastina</taxon>
        <taxon>Trypanosomatida</taxon>
        <taxon>Trypanosomatidae</taxon>
        <taxon>Trypanosoma</taxon>
    </lineage>
</organism>
<dbReference type="PANTHER" id="PTHR36561:SF2">
    <property type="entry name" value="HAEMOLYSIN-III RELATED"/>
    <property type="match status" value="1"/>
</dbReference>
<feature type="transmembrane region" description="Helical" evidence="7">
    <location>
        <begin position="35"/>
        <end position="53"/>
    </location>
</feature>
<feature type="transmembrane region" description="Helical" evidence="7">
    <location>
        <begin position="182"/>
        <end position="199"/>
    </location>
</feature>
<evidence type="ECO:0000256" key="6">
    <source>
        <dbReference type="ARBA" id="ARBA00023136"/>
    </source>
</evidence>
<name>A0A1X0NUH8_9TRYP</name>
<comment type="subcellular location">
    <subcellularLocation>
        <location evidence="1">Cell membrane</location>
        <topology evidence="1">Multi-pass membrane protein</topology>
    </subcellularLocation>
</comment>
<dbReference type="Pfam" id="PF12036">
    <property type="entry name" value="DUF3522"/>
    <property type="match status" value="1"/>
</dbReference>
<evidence type="ECO:0000256" key="5">
    <source>
        <dbReference type="ARBA" id="ARBA00022989"/>
    </source>
</evidence>
<dbReference type="GeneID" id="39986723"/>
<comment type="caution">
    <text evidence="8">The sequence shown here is derived from an EMBL/GenBank/DDBJ whole genome shotgun (WGS) entry which is preliminary data.</text>
</comment>
<dbReference type="EMBL" id="NBCO01000020">
    <property type="protein sequence ID" value="ORC87849.1"/>
    <property type="molecule type" value="Genomic_DNA"/>
</dbReference>
<dbReference type="RefSeq" id="XP_028881915.1">
    <property type="nucleotide sequence ID" value="XM_029026943.1"/>
</dbReference>
<dbReference type="AlphaFoldDB" id="A0A1X0NUH8"/>
<evidence type="ECO:0000256" key="1">
    <source>
        <dbReference type="ARBA" id="ARBA00004651"/>
    </source>
</evidence>
<evidence type="ECO:0008006" key="10">
    <source>
        <dbReference type="Google" id="ProtNLM"/>
    </source>
</evidence>
<reference evidence="8 9" key="1">
    <citation type="submission" date="2017-03" db="EMBL/GenBank/DDBJ databases">
        <title>An alternative strategy for trypanosome survival in the mammalian bloodstream revealed through genome and transcriptome analysis of the ubiquitous bovine parasite Trypanosoma (Megatrypanum) theileri.</title>
        <authorList>
            <person name="Kelly S."/>
            <person name="Ivens A."/>
            <person name="Mott A."/>
            <person name="O'Neill E."/>
            <person name="Emms D."/>
            <person name="Macleod O."/>
            <person name="Voorheis P."/>
            <person name="Matthews J."/>
            <person name="Matthews K."/>
            <person name="Carrington M."/>
        </authorList>
    </citation>
    <scope>NUCLEOTIDE SEQUENCE [LARGE SCALE GENOMIC DNA]</scope>
    <source>
        <strain evidence="8">Edinburgh</strain>
    </source>
</reference>
<keyword evidence="9" id="KW-1185">Reference proteome</keyword>
<comment type="similarity">
    <text evidence="2">Belongs to the TMEM8 family.</text>
</comment>
<evidence type="ECO:0000256" key="4">
    <source>
        <dbReference type="ARBA" id="ARBA00022692"/>
    </source>
</evidence>
<sequence length="220" mass="25554">MAGGRDDPPWATFLTCCLSHLALFPTMKFLHRQNMLYEFSLSCFAALVSFMYHTSECFHRRLFLSTLQWHRLDNIGAISSITITCLHLSCFESETVMDNLKFVFFFATLILQEFDPWNVTYTVLPVFLGALMVLMSHFLKPRRRKCIIRKKFLAGLTSCCFGAVFFSWGLDNRNDPFRIWHGLFHVCMGLGFYQFFISIRRRGKALHSEDTNTVSVNIDV</sequence>
<protein>
    <recommendedName>
        <fullName evidence="10">Transmembrane protein</fullName>
    </recommendedName>
</protein>
<evidence type="ECO:0000256" key="7">
    <source>
        <dbReference type="SAM" id="Phobius"/>
    </source>
</evidence>
<dbReference type="OrthoDB" id="10266771at2759"/>
<keyword evidence="6 7" id="KW-0472">Membrane</keyword>
<keyword evidence="4 7" id="KW-0812">Transmembrane</keyword>
<accession>A0A1X0NUH8</accession>
<keyword evidence="5 7" id="KW-1133">Transmembrane helix</keyword>
<dbReference type="InterPro" id="IPR021910">
    <property type="entry name" value="NGX6/PGAP6/MYMK"/>
</dbReference>
<gene>
    <name evidence="8" type="ORF">TM35_000202580</name>
</gene>
<dbReference type="PANTHER" id="PTHR36561">
    <property type="entry name" value="HAEMOLYSIN-III RELATED-RELATED"/>
    <property type="match status" value="1"/>
</dbReference>
<evidence type="ECO:0000313" key="9">
    <source>
        <dbReference type="Proteomes" id="UP000192257"/>
    </source>
</evidence>
<keyword evidence="3" id="KW-1003">Cell membrane</keyword>
<evidence type="ECO:0000313" key="8">
    <source>
        <dbReference type="EMBL" id="ORC87849.1"/>
    </source>
</evidence>
<proteinExistence type="inferred from homology"/>